<evidence type="ECO:0000313" key="11">
    <source>
        <dbReference type="EMBL" id="KKN96457.1"/>
    </source>
</evidence>
<dbReference type="InterPro" id="IPR006312">
    <property type="entry name" value="TatA/E"/>
</dbReference>
<dbReference type="HAMAP" id="MF_00236">
    <property type="entry name" value="TatA_E"/>
    <property type="match status" value="1"/>
</dbReference>
<keyword evidence="7" id="KW-0811">Translocation</keyword>
<dbReference type="NCBIfam" id="NF002813">
    <property type="entry name" value="PRK02958.1"/>
    <property type="match status" value="1"/>
</dbReference>
<evidence type="ECO:0008006" key="12">
    <source>
        <dbReference type="Google" id="ProtNLM"/>
    </source>
</evidence>
<sequence length="101" mass="11044">MLGGISIWQLLIVLGIIILVFGTKKLRNVGTDLGGAVKGFKKAMHDEEKSKEDEKSDVDQPHAKVGHVEPGNTYDVRAEEKRAADVHAADGRPADPNEERK</sequence>
<dbReference type="PANTHER" id="PTHR42982">
    <property type="entry name" value="SEC-INDEPENDENT PROTEIN TRANSLOCASE PROTEIN TATA"/>
    <property type="match status" value="1"/>
</dbReference>
<dbReference type="InterPro" id="IPR003369">
    <property type="entry name" value="TatA/B/E"/>
</dbReference>
<dbReference type="GO" id="GO:0005886">
    <property type="term" value="C:plasma membrane"/>
    <property type="evidence" value="ECO:0007669"/>
    <property type="project" value="UniProtKB-SubCell"/>
</dbReference>
<protein>
    <recommendedName>
        <fullName evidence="12">Sec-independent protein translocase protein TatA</fullName>
    </recommendedName>
</protein>
<keyword evidence="2" id="KW-0813">Transport</keyword>
<evidence type="ECO:0000256" key="7">
    <source>
        <dbReference type="ARBA" id="ARBA00023010"/>
    </source>
</evidence>
<evidence type="ECO:0000256" key="2">
    <source>
        <dbReference type="ARBA" id="ARBA00022448"/>
    </source>
</evidence>
<keyword evidence="5" id="KW-0653">Protein transport</keyword>
<keyword evidence="8 10" id="KW-0472">Membrane</keyword>
<evidence type="ECO:0000256" key="1">
    <source>
        <dbReference type="ARBA" id="ARBA00004162"/>
    </source>
</evidence>
<keyword evidence="4 10" id="KW-0812">Transmembrane</keyword>
<evidence type="ECO:0000256" key="10">
    <source>
        <dbReference type="SAM" id="Phobius"/>
    </source>
</evidence>
<dbReference type="GO" id="GO:0043953">
    <property type="term" value="P:protein transport by the Tat complex"/>
    <property type="evidence" value="ECO:0007669"/>
    <property type="project" value="InterPro"/>
</dbReference>
<evidence type="ECO:0000256" key="5">
    <source>
        <dbReference type="ARBA" id="ARBA00022927"/>
    </source>
</evidence>
<dbReference type="Gene3D" id="1.20.5.3310">
    <property type="match status" value="1"/>
</dbReference>
<feature type="compositionally biased region" description="Basic and acidic residues" evidence="9">
    <location>
        <begin position="76"/>
        <end position="101"/>
    </location>
</feature>
<evidence type="ECO:0000256" key="4">
    <source>
        <dbReference type="ARBA" id="ARBA00022692"/>
    </source>
</evidence>
<dbReference type="PANTHER" id="PTHR42982:SF1">
    <property type="entry name" value="SEC-INDEPENDENT PROTEIN TRANSLOCASE PROTEIN TATA"/>
    <property type="match status" value="1"/>
</dbReference>
<dbReference type="EMBL" id="LAZR01000064">
    <property type="protein sequence ID" value="KKN96457.1"/>
    <property type="molecule type" value="Genomic_DNA"/>
</dbReference>
<feature type="transmembrane region" description="Helical" evidence="10">
    <location>
        <begin position="6"/>
        <end position="23"/>
    </location>
</feature>
<proteinExistence type="inferred from homology"/>
<evidence type="ECO:0000256" key="6">
    <source>
        <dbReference type="ARBA" id="ARBA00022989"/>
    </source>
</evidence>
<gene>
    <name evidence="11" type="ORF">LCGC14_0167650</name>
</gene>
<evidence type="ECO:0000256" key="8">
    <source>
        <dbReference type="ARBA" id="ARBA00023136"/>
    </source>
</evidence>
<name>A0A0F9V9L2_9ZZZZ</name>
<keyword evidence="3" id="KW-1003">Cell membrane</keyword>
<keyword evidence="6 10" id="KW-1133">Transmembrane helix</keyword>
<feature type="compositionally biased region" description="Basic and acidic residues" evidence="9">
    <location>
        <begin position="43"/>
        <end position="62"/>
    </location>
</feature>
<comment type="subcellular location">
    <subcellularLocation>
        <location evidence="1">Cell membrane</location>
        <topology evidence="1">Single-pass membrane protein</topology>
    </subcellularLocation>
</comment>
<dbReference type="AlphaFoldDB" id="A0A0F9V9L2"/>
<accession>A0A0F9V9L2</accession>
<comment type="caution">
    <text evidence="11">The sequence shown here is derived from an EMBL/GenBank/DDBJ whole genome shotgun (WGS) entry which is preliminary data.</text>
</comment>
<reference evidence="11" key="1">
    <citation type="journal article" date="2015" name="Nature">
        <title>Complex archaea that bridge the gap between prokaryotes and eukaryotes.</title>
        <authorList>
            <person name="Spang A."/>
            <person name="Saw J.H."/>
            <person name="Jorgensen S.L."/>
            <person name="Zaremba-Niedzwiedzka K."/>
            <person name="Martijn J."/>
            <person name="Lind A.E."/>
            <person name="van Eijk R."/>
            <person name="Schleper C."/>
            <person name="Guy L."/>
            <person name="Ettema T.J."/>
        </authorList>
    </citation>
    <scope>NUCLEOTIDE SEQUENCE</scope>
</reference>
<evidence type="ECO:0000256" key="9">
    <source>
        <dbReference type="SAM" id="MobiDB-lite"/>
    </source>
</evidence>
<dbReference type="NCBIfam" id="TIGR01411">
    <property type="entry name" value="tatAE"/>
    <property type="match status" value="1"/>
</dbReference>
<evidence type="ECO:0000256" key="3">
    <source>
        <dbReference type="ARBA" id="ARBA00022475"/>
    </source>
</evidence>
<feature type="region of interest" description="Disordered" evidence="9">
    <location>
        <begin position="41"/>
        <end position="101"/>
    </location>
</feature>
<dbReference type="Pfam" id="PF02416">
    <property type="entry name" value="TatA_B_E"/>
    <property type="match status" value="1"/>
</dbReference>
<organism evidence="11">
    <name type="scientific">marine sediment metagenome</name>
    <dbReference type="NCBI Taxonomy" id="412755"/>
    <lineage>
        <taxon>unclassified sequences</taxon>
        <taxon>metagenomes</taxon>
        <taxon>ecological metagenomes</taxon>
    </lineage>
</organism>